<dbReference type="EMBL" id="BFAA01018088">
    <property type="protein sequence ID" value="GCB77334.1"/>
    <property type="molecule type" value="Genomic_DNA"/>
</dbReference>
<evidence type="ECO:0000313" key="1">
    <source>
        <dbReference type="EMBL" id="GCB77334.1"/>
    </source>
</evidence>
<name>A0A401PVZ5_SCYTO</name>
<comment type="caution">
    <text evidence="1">The sequence shown here is derived from an EMBL/GenBank/DDBJ whole genome shotgun (WGS) entry which is preliminary data.</text>
</comment>
<keyword evidence="2" id="KW-1185">Reference proteome</keyword>
<feature type="non-terminal residue" evidence="1">
    <location>
        <position position="101"/>
    </location>
</feature>
<gene>
    <name evidence="1" type="ORF">scyTo_0021092</name>
</gene>
<protein>
    <submittedName>
        <fullName evidence="1">Uncharacterized protein</fullName>
    </submittedName>
</protein>
<reference evidence="1 2" key="1">
    <citation type="journal article" date="2018" name="Nat. Ecol. Evol.">
        <title>Shark genomes provide insights into elasmobranch evolution and the origin of vertebrates.</title>
        <authorList>
            <person name="Hara Y"/>
            <person name="Yamaguchi K"/>
            <person name="Onimaru K"/>
            <person name="Kadota M"/>
            <person name="Koyanagi M"/>
            <person name="Keeley SD"/>
            <person name="Tatsumi K"/>
            <person name="Tanaka K"/>
            <person name="Motone F"/>
            <person name="Kageyama Y"/>
            <person name="Nozu R"/>
            <person name="Adachi N"/>
            <person name="Nishimura O"/>
            <person name="Nakagawa R"/>
            <person name="Tanegashima C"/>
            <person name="Kiyatake I"/>
            <person name="Matsumoto R"/>
            <person name="Murakumo K"/>
            <person name="Nishida K"/>
            <person name="Terakita A"/>
            <person name="Kuratani S"/>
            <person name="Sato K"/>
            <person name="Hyodo S Kuraku.S."/>
        </authorList>
    </citation>
    <scope>NUCLEOTIDE SEQUENCE [LARGE SCALE GENOMIC DNA]</scope>
</reference>
<accession>A0A401PVZ5</accession>
<sequence length="101" mass="11075">MCAAERRSEEEEGRGQVGWGRRAWWFVGSCAVAHDRSGRLHCGAVLCGEGRGCGERRRVMAAQVALRRQQEAELKKRLAKGLLKFGEAAGRKLGGVGRQPL</sequence>
<organism evidence="1 2">
    <name type="scientific">Scyliorhinus torazame</name>
    <name type="common">Cloudy catshark</name>
    <name type="synonym">Catulus torazame</name>
    <dbReference type="NCBI Taxonomy" id="75743"/>
    <lineage>
        <taxon>Eukaryota</taxon>
        <taxon>Metazoa</taxon>
        <taxon>Chordata</taxon>
        <taxon>Craniata</taxon>
        <taxon>Vertebrata</taxon>
        <taxon>Chondrichthyes</taxon>
        <taxon>Elasmobranchii</taxon>
        <taxon>Galeomorphii</taxon>
        <taxon>Galeoidea</taxon>
        <taxon>Carcharhiniformes</taxon>
        <taxon>Scyliorhinidae</taxon>
        <taxon>Scyliorhinus</taxon>
    </lineage>
</organism>
<evidence type="ECO:0000313" key="2">
    <source>
        <dbReference type="Proteomes" id="UP000288216"/>
    </source>
</evidence>
<dbReference type="AlphaFoldDB" id="A0A401PVZ5"/>
<proteinExistence type="predicted"/>
<dbReference type="Proteomes" id="UP000288216">
    <property type="component" value="Unassembled WGS sequence"/>
</dbReference>